<dbReference type="InterPro" id="IPR000175">
    <property type="entry name" value="Na/ntran_symport"/>
</dbReference>
<dbReference type="InterPro" id="IPR037272">
    <property type="entry name" value="SNS_sf"/>
</dbReference>
<dbReference type="PRINTS" id="PR00176">
    <property type="entry name" value="NANEUSMPORT"/>
</dbReference>
<feature type="transmembrane region" description="Helical" evidence="10">
    <location>
        <begin position="419"/>
        <end position="440"/>
    </location>
</feature>
<feature type="binding site" evidence="8">
    <location>
        <position position="577"/>
    </location>
    <ligand>
        <name>Na(+)</name>
        <dbReference type="ChEBI" id="CHEBI:29101"/>
        <label>1</label>
    </ligand>
</feature>
<protein>
    <submittedName>
        <fullName evidence="11">(California timema) hypothetical protein</fullName>
    </submittedName>
</protein>
<name>A0A7R9IVE2_TIMCA</name>
<evidence type="ECO:0000256" key="9">
    <source>
        <dbReference type="SAM" id="MobiDB-lite"/>
    </source>
</evidence>
<feature type="binding site" evidence="8">
    <location>
        <position position="580"/>
    </location>
    <ligand>
        <name>Na(+)</name>
        <dbReference type="ChEBI" id="CHEBI:29101"/>
        <label>1</label>
    </ligand>
</feature>
<feature type="transmembrane region" description="Helical" evidence="10">
    <location>
        <begin position="681"/>
        <end position="704"/>
    </location>
</feature>
<dbReference type="GO" id="GO:0005886">
    <property type="term" value="C:plasma membrane"/>
    <property type="evidence" value="ECO:0007669"/>
    <property type="project" value="TreeGrafter"/>
</dbReference>
<evidence type="ECO:0000256" key="1">
    <source>
        <dbReference type="ARBA" id="ARBA00004141"/>
    </source>
</evidence>
<evidence type="ECO:0000256" key="10">
    <source>
        <dbReference type="SAM" id="Phobius"/>
    </source>
</evidence>
<feature type="compositionally biased region" description="Gly residues" evidence="9">
    <location>
        <begin position="170"/>
        <end position="182"/>
    </location>
</feature>
<feature type="transmembrane region" description="Helical" evidence="10">
    <location>
        <begin position="243"/>
        <end position="274"/>
    </location>
</feature>
<evidence type="ECO:0000313" key="11">
    <source>
        <dbReference type="EMBL" id="CAD7567688.1"/>
    </source>
</evidence>
<evidence type="ECO:0000256" key="8">
    <source>
        <dbReference type="PIRSR" id="PIRSR600175-1"/>
    </source>
</evidence>
<proteinExistence type="inferred from homology"/>
<keyword evidence="6 10" id="KW-1133">Transmembrane helix</keyword>
<evidence type="ECO:0000256" key="7">
    <source>
        <dbReference type="ARBA" id="ARBA00023136"/>
    </source>
</evidence>
<feature type="compositionally biased region" description="Basic and acidic residues" evidence="9">
    <location>
        <begin position="105"/>
        <end position="121"/>
    </location>
</feature>
<gene>
    <name evidence="11" type="ORF">TCMB3V08_LOCUS470</name>
</gene>
<feature type="binding site" evidence="8">
    <location>
        <position position="426"/>
    </location>
    <ligand>
        <name>Na(+)</name>
        <dbReference type="ChEBI" id="CHEBI:29101"/>
        <label>1</label>
    </ligand>
</feature>
<dbReference type="GO" id="GO:0015293">
    <property type="term" value="F:symporter activity"/>
    <property type="evidence" value="ECO:0007669"/>
    <property type="project" value="UniProtKB-KW"/>
</dbReference>
<comment type="subcellular location">
    <subcellularLocation>
        <location evidence="1">Membrane</location>
        <topology evidence="1">Multi-pass membrane protein</topology>
    </subcellularLocation>
</comment>
<dbReference type="GO" id="GO:0046872">
    <property type="term" value="F:metal ion binding"/>
    <property type="evidence" value="ECO:0007669"/>
    <property type="project" value="UniProtKB-KW"/>
</dbReference>
<feature type="transmembrane region" description="Helical" evidence="10">
    <location>
        <begin position="606"/>
        <end position="634"/>
    </location>
</feature>
<feature type="region of interest" description="Disordered" evidence="9">
    <location>
        <begin position="1"/>
        <end position="20"/>
    </location>
</feature>
<feature type="binding site" evidence="8">
    <location>
        <position position="458"/>
    </location>
    <ligand>
        <name>Na(+)</name>
        <dbReference type="ChEBI" id="CHEBI:29101"/>
        <label>1</label>
    </ligand>
</feature>
<keyword evidence="4 10" id="KW-0812">Transmembrane</keyword>
<feature type="transmembrane region" description="Helical" evidence="10">
    <location>
        <begin position="724"/>
        <end position="748"/>
    </location>
</feature>
<dbReference type="PROSITE" id="PS50267">
    <property type="entry name" value="NA_NEUROTRAN_SYMP_3"/>
    <property type="match status" value="1"/>
</dbReference>
<dbReference type="PANTHER" id="PTHR11616">
    <property type="entry name" value="SODIUM/CHLORIDE DEPENDENT TRANSPORTER"/>
    <property type="match status" value="1"/>
</dbReference>
<dbReference type="Pfam" id="PF00209">
    <property type="entry name" value="SNF"/>
    <property type="match status" value="1"/>
</dbReference>
<keyword evidence="7 10" id="KW-0472">Membrane</keyword>
<dbReference type="GO" id="GO:0035725">
    <property type="term" value="P:sodium ion transmembrane transport"/>
    <property type="evidence" value="ECO:0007669"/>
    <property type="project" value="TreeGrafter"/>
</dbReference>
<feature type="region of interest" description="Disordered" evidence="9">
    <location>
        <begin position="101"/>
        <end position="121"/>
    </location>
</feature>
<keyword evidence="8" id="KW-0479">Metal-binding</keyword>
<sequence>MANTAHLVRRQSSQNLNPQRSLDRLEMKELRGRLVVENGNNSMSNSYGATNVAFDDSSPNTKLANALVVLRSTAEDGEIEVLIIGPVNWVKIVRKRTLQDGADSGCKEPLKGPDKDKKCEVMPKGAKNDIEGEEGSNGSCKNKDKCQVAIKYVADTSECKVSLKGESKQGGKGGGSKLGSGEGKQVFRPESGEEERESWDRAFLIPYFVMLAIEGIPIFYLELAIGQRLRKGAIGVWNQVSPYLGGIGISSAVVSFNVALYYNTIIAWCLFYFVQVAPHDEPSVYSDSFQSELPWATCPNVYFENGSYAVEPECVTSTPTQYFWYRTTLMVSEDINTPQLFNWKIALSLAVAWVLVYMCMIKGIASSGKVVYVTATFPYIVLIIFFFRGVTLRGMSDGLKHLFTPKWYMLKEPVVWLEAGTQIFFSLGLAFGGLIAFSSYNPVNNNCYRDAIMVSLTNCFTSMFAGIVVFSIIGFKATMIYERCLDDRNATLMSLFGTSALESTALPPEGSPITIQNVNGSLETIFMPVLPECDLQKELDNVGSGTGLAFIIFTEAINQFPGAQFWSILFFLMLFTLGIDSQFGTLEGVVTSIVDMKLFPNLRKEILTGVICLICCGISMGFAHGAGSYVFVLFDNFSGNFPLLIIAFFECIGVSYVYGLKRFADDIELMTGKRPGLYWLICWKYLSPLAMLSILVASIVEIAMDGSGYPAWVASKGTSERHEWPVWALILIAFLVLISVLWIPVVALCRACGVVIIDDNDKAWFPAEDLREFHGIVPHTVTASEKMLFCIREDGTEGFCCPTGGTDEDDT</sequence>
<feature type="transmembrane region" description="Helical" evidence="10">
    <location>
        <begin position="640"/>
        <end position="660"/>
    </location>
</feature>
<evidence type="ECO:0000256" key="4">
    <source>
        <dbReference type="ARBA" id="ARBA00022692"/>
    </source>
</evidence>
<dbReference type="SUPFAM" id="SSF161070">
    <property type="entry name" value="SNF-like"/>
    <property type="match status" value="1"/>
</dbReference>
<keyword evidence="8" id="KW-0915">Sodium</keyword>
<dbReference type="GO" id="GO:0006865">
    <property type="term" value="P:amino acid transport"/>
    <property type="evidence" value="ECO:0007669"/>
    <property type="project" value="TreeGrafter"/>
</dbReference>
<feature type="transmembrane region" description="Helical" evidence="10">
    <location>
        <begin position="204"/>
        <end position="223"/>
    </location>
</feature>
<accession>A0A7R9IVE2</accession>
<evidence type="ECO:0000256" key="2">
    <source>
        <dbReference type="ARBA" id="ARBA00006459"/>
    </source>
</evidence>
<feature type="transmembrane region" description="Helical" evidence="10">
    <location>
        <begin position="370"/>
        <end position="390"/>
    </location>
</feature>
<feature type="transmembrane region" description="Helical" evidence="10">
    <location>
        <begin position="340"/>
        <end position="358"/>
    </location>
</feature>
<feature type="binding site" evidence="8">
    <location>
        <position position="581"/>
    </location>
    <ligand>
        <name>Na(+)</name>
        <dbReference type="ChEBI" id="CHEBI:29101"/>
        <label>1</label>
    </ligand>
</feature>
<keyword evidence="3" id="KW-0813">Transport</keyword>
<feature type="transmembrane region" description="Helical" evidence="10">
    <location>
        <begin position="452"/>
        <end position="473"/>
    </location>
</feature>
<evidence type="ECO:0000256" key="6">
    <source>
        <dbReference type="ARBA" id="ARBA00022989"/>
    </source>
</evidence>
<feature type="compositionally biased region" description="Polar residues" evidence="9">
    <location>
        <begin position="10"/>
        <end position="20"/>
    </location>
</feature>
<keyword evidence="5" id="KW-0769">Symport</keyword>
<feature type="region of interest" description="Disordered" evidence="9">
    <location>
        <begin position="164"/>
        <end position="193"/>
    </location>
</feature>
<comment type="similarity">
    <text evidence="2">Belongs to the sodium:neurotransmitter symporter (SNF) (TC 2.A.22) family.</text>
</comment>
<dbReference type="PANTHER" id="PTHR11616:SF182">
    <property type="entry name" value="TRANSPORTER"/>
    <property type="match status" value="1"/>
</dbReference>
<evidence type="ECO:0000256" key="3">
    <source>
        <dbReference type="ARBA" id="ARBA00022448"/>
    </source>
</evidence>
<reference evidence="11" key="1">
    <citation type="submission" date="2020-11" db="EMBL/GenBank/DDBJ databases">
        <authorList>
            <person name="Tran Van P."/>
        </authorList>
    </citation>
    <scope>NUCLEOTIDE SEQUENCE</scope>
</reference>
<evidence type="ECO:0000256" key="5">
    <source>
        <dbReference type="ARBA" id="ARBA00022847"/>
    </source>
</evidence>
<organism evidence="11">
    <name type="scientific">Timema californicum</name>
    <name type="common">California timema</name>
    <name type="synonym">Walking stick</name>
    <dbReference type="NCBI Taxonomy" id="61474"/>
    <lineage>
        <taxon>Eukaryota</taxon>
        <taxon>Metazoa</taxon>
        <taxon>Ecdysozoa</taxon>
        <taxon>Arthropoda</taxon>
        <taxon>Hexapoda</taxon>
        <taxon>Insecta</taxon>
        <taxon>Pterygota</taxon>
        <taxon>Neoptera</taxon>
        <taxon>Polyneoptera</taxon>
        <taxon>Phasmatodea</taxon>
        <taxon>Timematodea</taxon>
        <taxon>Timematoidea</taxon>
        <taxon>Timematidae</taxon>
        <taxon>Timema</taxon>
    </lineage>
</organism>
<dbReference type="EMBL" id="OE179146">
    <property type="protein sequence ID" value="CAD7567688.1"/>
    <property type="molecule type" value="Genomic_DNA"/>
</dbReference>
<dbReference type="AlphaFoldDB" id="A0A7R9IVE2"/>